<feature type="domain" description="Teneurin-like YD-shell" evidence="3">
    <location>
        <begin position="920"/>
        <end position="1242"/>
    </location>
</feature>
<accession>A0A2L0EL89</accession>
<proteinExistence type="predicted"/>
<dbReference type="InterPro" id="IPR050708">
    <property type="entry name" value="T6SS_VgrG/RHS"/>
</dbReference>
<dbReference type="PANTHER" id="PTHR32305">
    <property type="match status" value="1"/>
</dbReference>
<dbReference type="InterPro" id="IPR045351">
    <property type="entry name" value="DUF6531"/>
</dbReference>
<name>A0A2L0EL89_SORCE</name>
<evidence type="ECO:0000259" key="3">
    <source>
        <dbReference type="Pfam" id="PF25023"/>
    </source>
</evidence>
<dbReference type="InterPro" id="IPR022385">
    <property type="entry name" value="Rhs_assc_core"/>
</dbReference>
<dbReference type="EMBL" id="CP012673">
    <property type="protein sequence ID" value="AUX40055.1"/>
    <property type="molecule type" value="Genomic_DNA"/>
</dbReference>
<gene>
    <name evidence="4" type="ORF">SOCE26_014510</name>
</gene>
<feature type="domain" description="Teneurin-like YD-shell" evidence="3">
    <location>
        <begin position="654"/>
        <end position="835"/>
    </location>
</feature>
<keyword evidence="1" id="KW-0677">Repeat</keyword>
<dbReference type="Proteomes" id="UP000238348">
    <property type="component" value="Chromosome"/>
</dbReference>
<dbReference type="InterPro" id="IPR031325">
    <property type="entry name" value="RHS_repeat"/>
</dbReference>
<protein>
    <recommendedName>
        <fullName evidence="6">Type IV secretion protein Rhs</fullName>
    </recommendedName>
</protein>
<dbReference type="Pfam" id="PF05593">
    <property type="entry name" value="RHS_repeat"/>
    <property type="match status" value="1"/>
</dbReference>
<reference evidence="4 5" key="1">
    <citation type="submission" date="2015-09" db="EMBL/GenBank/DDBJ databases">
        <title>Sorangium comparison.</title>
        <authorList>
            <person name="Zaburannyi N."/>
            <person name="Bunk B."/>
            <person name="Overmann J."/>
            <person name="Mueller R."/>
        </authorList>
    </citation>
    <scope>NUCLEOTIDE SEQUENCE [LARGE SCALE GENOMIC DNA]</scope>
    <source>
        <strain evidence="4 5">So ce26</strain>
    </source>
</reference>
<evidence type="ECO:0000313" key="5">
    <source>
        <dbReference type="Proteomes" id="UP000238348"/>
    </source>
</evidence>
<evidence type="ECO:0000256" key="1">
    <source>
        <dbReference type="ARBA" id="ARBA00022737"/>
    </source>
</evidence>
<evidence type="ECO:0008006" key="6">
    <source>
        <dbReference type="Google" id="ProtNLM"/>
    </source>
</evidence>
<sequence length="1418" mass="157301">MAHNFHDNNGWLIVGLEMHQGFHIFPPAPMKFLKLVLLHPFTLGDKQKPTVLFNGVPSVAHQHEPKFLWPHLGILPDPLDALTPLHILFGSQKCWLPRGAVEICGEKATCCVIGGPVSLNADCWDIGRWPSSLVLNPGTVQTTPTFGDFAMGAVTLAIDLVLDMLFEGAAKIAGGLLLKLGGKVLKPLFKKGKDLVGKGLKAAVRGTGRAGKALARGLRSAGKKAASALRKAKCFFTGHPVDATSGAVVDTKAELSLPGAIPLIWERHYSSPRALERTSLGRGGWSHGLEQWIDADEEGITLRDEQGRDVYFPHVSPGQSAFHRPDRLTLTAEQDGGFSVHSHTSRLTRRFAPAAPQGRALLRSIEDAHGNAVTLEYTGERLRRVQDTAGREIRVKTTQGGRIARLEVWVDEGLEQWVDYTYTKMGELASAADALGHAEHYAYDEDHRMVKTTLKNGVSFYYAYDDETGWCKRTWGDGGLHTVEIRADLENRITWLTGNDEPRILRWNEDGLVVREETPDGIVLRTCEYDDDQYLVAEANGAGETTRYTYDARGNKVREVDPAGNVTQWEYERELPVVRVGPDGLATTYEHDARGSLTAVTYPSRLRYTLSYDERGHLRAIQGDVGALATFTLDGRHCVVEEVDARGARTVYGYDRMGRPVSQRDPLGRVTTVSYDLLGQPLAVQRPDGTTMRSTYDALGNTSRVVDALGQSTEMEYAGTGVLARLTQPDGRAWSFKYTAQEKLQRILNTKGEVYEFAYDAAGRVTAERTFDGRTLEYRYAESGRLARIDYPDGSFRAFAHDPLGNLVRDDTPDGPISFERDRMGRLLSAAVEQGTPQPIVTRFERDALGRVVAERQGDRTLRYGYDARGRRAARVMPDGATTRYHYDALDELLGVEHEGHTLAIERDALGRERARGDAGGRFSIRSDYDAMDRLIEQRVDVRAPGAAAPSVAVRRRWHYDALGRAAQVEDGRQGATTYRYDAIGQLVEARRGSRREVFEYDAAGSLTRMLDGLEASATADEEDAGPPAWEVAEGNRLLRTDRASYGYDRQGRRILKREPGGGPEPRQTEYAWDCRDRLREVKLPSGVRVTFAYDAFGRRVRKEISDEDGALQRAVEFLWDGDVLAADIDSQHGTRCFVHAPGTFTPLLQAERGEVFSYLTDHVGVPKELIDAQGKLAWSAAHSAWGRETAVSGDPEREGQTGRPVASPFRLLGQYADEETGLCSTRFRYFDPEVGRWCSPDPLGISGGANLFGFDGNPLNNVDPLGLTTGSGLIESLEMRTLDLTSDWRKVTFSSNQQGIVYILRDATTDEVLKVGKTEMSTYTGRFEKYVTAGNKTNRKLVLDAFTLPKTSSMTIESIEKEIRTHFESLGHKLPWDNTRQRLGYEGPGVPHTRLNKKLRKTHEWVGERLVPKTGGC</sequence>
<dbReference type="NCBIfam" id="TIGR01643">
    <property type="entry name" value="YD_repeat_2x"/>
    <property type="match status" value="6"/>
</dbReference>
<dbReference type="NCBIfam" id="TIGR03696">
    <property type="entry name" value="Rhs_assc_core"/>
    <property type="match status" value="1"/>
</dbReference>
<dbReference type="Pfam" id="PF25023">
    <property type="entry name" value="TEN_YD-shell"/>
    <property type="match status" value="2"/>
</dbReference>
<dbReference type="InterPro" id="IPR056823">
    <property type="entry name" value="TEN-like_YD-shell"/>
</dbReference>
<feature type="domain" description="DUF6531" evidence="2">
    <location>
        <begin position="238"/>
        <end position="312"/>
    </location>
</feature>
<dbReference type="Pfam" id="PF20148">
    <property type="entry name" value="DUF6531"/>
    <property type="match status" value="1"/>
</dbReference>
<dbReference type="Gene3D" id="2.180.10.10">
    <property type="entry name" value="RHS repeat-associated core"/>
    <property type="match status" value="2"/>
</dbReference>
<dbReference type="PANTHER" id="PTHR32305:SF15">
    <property type="entry name" value="PROTEIN RHSA-RELATED"/>
    <property type="match status" value="1"/>
</dbReference>
<dbReference type="SUPFAM" id="SSF69322">
    <property type="entry name" value="Tricorn protease domain 2"/>
    <property type="match status" value="1"/>
</dbReference>
<organism evidence="4 5">
    <name type="scientific">Sorangium cellulosum</name>
    <name type="common">Polyangium cellulosum</name>
    <dbReference type="NCBI Taxonomy" id="56"/>
    <lineage>
        <taxon>Bacteria</taxon>
        <taxon>Pseudomonadati</taxon>
        <taxon>Myxococcota</taxon>
        <taxon>Polyangia</taxon>
        <taxon>Polyangiales</taxon>
        <taxon>Polyangiaceae</taxon>
        <taxon>Sorangium</taxon>
    </lineage>
</organism>
<evidence type="ECO:0000259" key="2">
    <source>
        <dbReference type="Pfam" id="PF20148"/>
    </source>
</evidence>
<dbReference type="InterPro" id="IPR006530">
    <property type="entry name" value="YD"/>
</dbReference>
<dbReference type="OrthoDB" id="9757552at2"/>
<evidence type="ECO:0000313" key="4">
    <source>
        <dbReference type="EMBL" id="AUX40055.1"/>
    </source>
</evidence>
<dbReference type="RefSeq" id="WP_104977924.1">
    <property type="nucleotide sequence ID" value="NZ_CP012673.1"/>
</dbReference>
<dbReference type="Gene3D" id="3.90.930.1">
    <property type="match status" value="1"/>
</dbReference>